<dbReference type="Proteomes" id="UP000830401">
    <property type="component" value="Chromosome"/>
</dbReference>
<name>A0ABY4G215_9BACT</name>
<accession>A0ABY4G215</accession>
<reference evidence="1" key="1">
    <citation type="submission" date="2022-04" db="EMBL/GenBank/DDBJ databases">
        <title>Hymenobacter sp. isolated from the air.</title>
        <authorList>
            <person name="Won M."/>
            <person name="Lee C.-M."/>
            <person name="Woen H.-Y."/>
            <person name="Kwon S.-W."/>
        </authorList>
    </citation>
    <scope>NUCLEOTIDE SEQUENCE</scope>
    <source>
        <strain evidence="1">5420S-77</strain>
    </source>
</reference>
<gene>
    <name evidence="1" type="ORF">MUN86_15250</name>
</gene>
<sequence>MAPAQVNGPGINGHSTSLSYHPDSVEVQVGFVRYEPTELVFEVEIGNDSSRPVLVAPETFFYAPVDTASATAAMALQPRVTAIDPELHLKQLATRLEKEAAKAEKVSWFEILSAAANVAEDISSIKKKETEEQMAERQERHENTEAFFDEQREQHAQQADNLYSQQHAIQAVALRKTKVKPGEYARGYVYFPRTDTARRLRVVIFFNERPVTFDFTQQSGSQRNTSAVATSLAH</sequence>
<keyword evidence="2" id="KW-1185">Reference proteome</keyword>
<dbReference type="EMBL" id="CP095061">
    <property type="protein sequence ID" value="UOQ64913.1"/>
    <property type="molecule type" value="Genomic_DNA"/>
</dbReference>
<organism evidence="1 2">
    <name type="scientific">Hymenobacter volaticus</name>
    <dbReference type="NCBI Taxonomy" id="2932254"/>
    <lineage>
        <taxon>Bacteria</taxon>
        <taxon>Pseudomonadati</taxon>
        <taxon>Bacteroidota</taxon>
        <taxon>Cytophagia</taxon>
        <taxon>Cytophagales</taxon>
        <taxon>Hymenobacteraceae</taxon>
        <taxon>Hymenobacter</taxon>
    </lineage>
</organism>
<proteinExistence type="predicted"/>
<evidence type="ECO:0000313" key="1">
    <source>
        <dbReference type="EMBL" id="UOQ64913.1"/>
    </source>
</evidence>
<dbReference type="RefSeq" id="WP_245118923.1">
    <property type="nucleotide sequence ID" value="NZ_CP095061.1"/>
</dbReference>
<protein>
    <recommendedName>
        <fullName evidence="3">DUF4138 domain-containing protein</fullName>
    </recommendedName>
</protein>
<evidence type="ECO:0008006" key="3">
    <source>
        <dbReference type="Google" id="ProtNLM"/>
    </source>
</evidence>
<evidence type="ECO:0000313" key="2">
    <source>
        <dbReference type="Proteomes" id="UP000830401"/>
    </source>
</evidence>